<evidence type="ECO:0000313" key="1">
    <source>
        <dbReference type="EMBL" id="MBW0502788.1"/>
    </source>
</evidence>
<sequence length="197" mass="23028">MFHEDLFECLSADIKGTISKEMIKEYVMVREEDGGYLIPPMKFLKKYIEQELEARVLVTKRLSPPGIAEQNKSKNKERRVQFKEAVFPGMQEALKKMKEPTQILKEQKEVVKDEAPAENEDVKQFMDQLNELTNVVRPQKLIINNSQSNSKGSRQRYNVSPPLSEMCPTFQHIMYQRLLLNFTIAWKKVIHLEDVLN</sequence>
<accession>A0A9Q3DJI5</accession>
<proteinExistence type="predicted"/>
<protein>
    <submittedName>
        <fullName evidence="1">Uncharacterized protein</fullName>
    </submittedName>
</protein>
<gene>
    <name evidence="1" type="ORF">O181_042503</name>
</gene>
<reference evidence="1" key="1">
    <citation type="submission" date="2021-03" db="EMBL/GenBank/DDBJ databases">
        <title>Draft genome sequence of rust myrtle Austropuccinia psidii MF-1, a brazilian biotype.</title>
        <authorList>
            <person name="Quecine M.C."/>
            <person name="Pachon D.M.R."/>
            <person name="Bonatelli M.L."/>
            <person name="Correr F.H."/>
            <person name="Franceschini L.M."/>
            <person name="Leite T.F."/>
            <person name="Margarido G.R.A."/>
            <person name="Almeida C.A."/>
            <person name="Ferrarezi J.A."/>
            <person name="Labate C.A."/>
        </authorList>
    </citation>
    <scope>NUCLEOTIDE SEQUENCE</scope>
    <source>
        <strain evidence="1">MF-1</strain>
    </source>
</reference>
<dbReference type="AlphaFoldDB" id="A0A9Q3DJI5"/>
<name>A0A9Q3DJI5_9BASI</name>
<evidence type="ECO:0000313" key="2">
    <source>
        <dbReference type="Proteomes" id="UP000765509"/>
    </source>
</evidence>
<organism evidence="1 2">
    <name type="scientific">Austropuccinia psidii MF-1</name>
    <dbReference type="NCBI Taxonomy" id="1389203"/>
    <lineage>
        <taxon>Eukaryota</taxon>
        <taxon>Fungi</taxon>
        <taxon>Dikarya</taxon>
        <taxon>Basidiomycota</taxon>
        <taxon>Pucciniomycotina</taxon>
        <taxon>Pucciniomycetes</taxon>
        <taxon>Pucciniales</taxon>
        <taxon>Sphaerophragmiaceae</taxon>
        <taxon>Austropuccinia</taxon>
    </lineage>
</organism>
<dbReference type="EMBL" id="AVOT02017014">
    <property type="protein sequence ID" value="MBW0502788.1"/>
    <property type="molecule type" value="Genomic_DNA"/>
</dbReference>
<keyword evidence="2" id="KW-1185">Reference proteome</keyword>
<comment type="caution">
    <text evidence="1">The sequence shown here is derived from an EMBL/GenBank/DDBJ whole genome shotgun (WGS) entry which is preliminary data.</text>
</comment>
<dbReference type="Proteomes" id="UP000765509">
    <property type="component" value="Unassembled WGS sequence"/>
</dbReference>